<protein>
    <submittedName>
        <fullName evidence="1">Uncharacterized protein</fullName>
    </submittedName>
</protein>
<name>A0AAD5QXV9_PARTN</name>
<dbReference type="EMBL" id="JAHQIW010005355">
    <property type="protein sequence ID" value="KAJ1365741.1"/>
    <property type="molecule type" value="Genomic_DNA"/>
</dbReference>
<evidence type="ECO:0000313" key="1">
    <source>
        <dbReference type="EMBL" id="KAJ1365741.1"/>
    </source>
</evidence>
<reference evidence="1" key="1">
    <citation type="submission" date="2021-06" db="EMBL/GenBank/DDBJ databases">
        <title>Parelaphostrongylus tenuis whole genome reference sequence.</title>
        <authorList>
            <person name="Garwood T.J."/>
            <person name="Larsen P.A."/>
            <person name="Fountain-Jones N.M."/>
            <person name="Garbe J.R."/>
            <person name="Macchietto M.G."/>
            <person name="Kania S.A."/>
            <person name="Gerhold R.W."/>
            <person name="Richards J.E."/>
            <person name="Wolf T.M."/>
        </authorList>
    </citation>
    <scope>NUCLEOTIDE SEQUENCE</scope>
    <source>
        <strain evidence="1">MNPRO001-30</strain>
        <tissue evidence="1">Meninges</tissue>
    </source>
</reference>
<proteinExistence type="predicted"/>
<accession>A0AAD5QXV9</accession>
<keyword evidence="2" id="KW-1185">Reference proteome</keyword>
<gene>
    <name evidence="1" type="ORF">KIN20_026164</name>
</gene>
<comment type="caution">
    <text evidence="1">The sequence shown here is derived from an EMBL/GenBank/DDBJ whole genome shotgun (WGS) entry which is preliminary data.</text>
</comment>
<evidence type="ECO:0000313" key="2">
    <source>
        <dbReference type="Proteomes" id="UP001196413"/>
    </source>
</evidence>
<dbReference type="Proteomes" id="UP001196413">
    <property type="component" value="Unassembled WGS sequence"/>
</dbReference>
<organism evidence="1 2">
    <name type="scientific">Parelaphostrongylus tenuis</name>
    <name type="common">Meningeal worm</name>
    <dbReference type="NCBI Taxonomy" id="148309"/>
    <lineage>
        <taxon>Eukaryota</taxon>
        <taxon>Metazoa</taxon>
        <taxon>Ecdysozoa</taxon>
        <taxon>Nematoda</taxon>
        <taxon>Chromadorea</taxon>
        <taxon>Rhabditida</taxon>
        <taxon>Rhabditina</taxon>
        <taxon>Rhabditomorpha</taxon>
        <taxon>Strongyloidea</taxon>
        <taxon>Metastrongylidae</taxon>
        <taxon>Parelaphostrongylus</taxon>
    </lineage>
</organism>
<sequence>MDSTIIFFRLVHSSRLHQSEVKLILFTLPRMSLEEMKEMTMIHVFTCITLIKFESFDFEHDFFGNERLSVDLRALKQVPELSSSFSFQALQTIFIVAACQVNCQTRYMTTCLHSEKSA</sequence>
<dbReference type="AlphaFoldDB" id="A0AAD5QXV9"/>